<organism evidence="1 2">
    <name type="scientific">Ruegeria profundi</name>
    <dbReference type="NCBI Taxonomy" id="1685378"/>
    <lineage>
        <taxon>Bacteria</taxon>
        <taxon>Pseudomonadati</taxon>
        <taxon>Pseudomonadota</taxon>
        <taxon>Alphaproteobacteria</taxon>
        <taxon>Rhodobacterales</taxon>
        <taxon>Roseobacteraceae</taxon>
        <taxon>Ruegeria</taxon>
    </lineage>
</organism>
<evidence type="ECO:0000313" key="2">
    <source>
        <dbReference type="Proteomes" id="UP000053690"/>
    </source>
</evidence>
<keyword evidence="2" id="KW-1185">Reference proteome</keyword>
<proteinExistence type="predicted"/>
<dbReference type="AlphaFoldDB" id="A0A0X3TYS0"/>
<dbReference type="STRING" id="1685378.AVO44_12400"/>
<reference evidence="2" key="1">
    <citation type="submission" date="2015-12" db="EMBL/GenBank/DDBJ databases">
        <authorList>
            <person name="Zhang G."/>
            <person name="Stingl U."/>
        </authorList>
    </citation>
    <scope>NUCLEOTIDE SEQUENCE [LARGE SCALE GENOMIC DNA]</scope>
    <source>
        <strain evidence="2">ZGT108</strain>
    </source>
</reference>
<dbReference type="Proteomes" id="UP000053690">
    <property type="component" value="Unassembled WGS sequence"/>
</dbReference>
<name>A0A0X3TYS0_9RHOB</name>
<gene>
    <name evidence="1" type="ORF">AVO44_12400</name>
</gene>
<comment type="caution">
    <text evidence="1">The sequence shown here is derived from an EMBL/GenBank/DDBJ whole genome shotgun (WGS) entry which is preliminary data.</text>
</comment>
<sequence>MRLFALVAAMVVLVTAAFWAGARVQLAVQEDKCLDLGGGRHPGDYPVCVVERFPDWISIGPIALLPAAVREMSTEETGNEQVILRLELNEDAAFAVAGLTRAKIGKDLELRVGNRMVSAVTVREEIANRRWNLILPKEAADLAVREYQ</sequence>
<accession>A0A0X3TYS0</accession>
<dbReference type="OrthoDB" id="7709475at2"/>
<protein>
    <submittedName>
        <fullName evidence="1">Uncharacterized protein</fullName>
    </submittedName>
</protein>
<evidence type="ECO:0000313" key="1">
    <source>
        <dbReference type="EMBL" id="KUJ78510.1"/>
    </source>
</evidence>
<dbReference type="RefSeq" id="WP_068337442.1">
    <property type="nucleotide sequence ID" value="NZ_LQBP01000006.1"/>
</dbReference>
<dbReference type="EMBL" id="LQBP01000006">
    <property type="protein sequence ID" value="KUJ78510.1"/>
    <property type="molecule type" value="Genomic_DNA"/>
</dbReference>